<name>A0A183DYN0_9BILA</name>
<dbReference type="PROSITE" id="PS50106">
    <property type="entry name" value="PDZ"/>
    <property type="match status" value="2"/>
</dbReference>
<feature type="region of interest" description="Disordered" evidence="12">
    <location>
        <begin position="441"/>
        <end position="475"/>
    </location>
</feature>
<dbReference type="SMART" id="SM00326">
    <property type="entry name" value="SH3"/>
    <property type="match status" value="1"/>
</dbReference>
<dbReference type="InterPro" id="IPR036034">
    <property type="entry name" value="PDZ_sf"/>
</dbReference>
<evidence type="ECO:0000313" key="16">
    <source>
        <dbReference type="Proteomes" id="UP000271098"/>
    </source>
</evidence>
<dbReference type="GO" id="GO:0007268">
    <property type="term" value="P:chemical synaptic transmission"/>
    <property type="evidence" value="ECO:0007669"/>
    <property type="project" value="TreeGrafter"/>
</dbReference>
<dbReference type="SMART" id="SM00228">
    <property type="entry name" value="PDZ"/>
    <property type="match status" value="2"/>
</dbReference>
<dbReference type="GO" id="GO:0045197">
    <property type="term" value="P:establishment or maintenance of epithelial cell apical/basal polarity"/>
    <property type="evidence" value="ECO:0007669"/>
    <property type="project" value="TreeGrafter"/>
</dbReference>
<dbReference type="GO" id="GO:0098839">
    <property type="term" value="C:postsynaptic density membrane"/>
    <property type="evidence" value="ECO:0007669"/>
    <property type="project" value="TreeGrafter"/>
</dbReference>
<protein>
    <submittedName>
        <fullName evidence="17">Disks large 1 tumor suppressor protein</fullName>
    </submittedName>
</protein>
<feature type="domain" description="PDZ" evidence="14">
    <location>
        <begin position="170"/>
        <end position="262"/>
    </location>
</feature>
<evidence type="ECO:0000256" key="9">
    <source>
        <dbReference type="ARBA" id="ARBA00022949"/>
    </source>
</evidence>
<dbReference type="InterPro" id="IPR001478">
    <property type="entry name" value="PDZ"/>
</dbReference>
<evidence type="ECO:0000256" key="1">
    <source>
        <dbReference type="ARBA" id="ARBA00004170"/>
    </source>
</evidence>
<dbReference type="CDD" id="cd06723">
    <property type="entry name" value="PDZ1_Dlg1-2-4-like"/>
    <property type="match status" value="1"/>
</dbReference>
<dbReference type="GO" id="GO:0016323">
    <property type="term" value="C:basolateral plasma membrane"/>
    <property type="evidence" value="ECO:0007669"/>
    <property type="project" value="TreeGrafter"/>
</dbReference>
<sequence length="505" mass="55338">MIKTNGLIDNDGVEWEIEEVVLEKGHTGLGFSIAGGLDQPYIDGDPSIYVTNIIPGGAAAADGRMKVQDIIMKVNATDCTRAPHETTVNALKNAGNVVRLVLKRRRSGRESVGLGGSILSPYVSPLHDGSPSAPGYPPPAPPSHGSFTNIPIQRSLREIERLERLPGVQRIDLYKACFEFGTKGLGFSIAGGVGNEHVAGDTGIYVTKIIDGGAAYQDGRLRVGDKLLAVDDTILENVTHEFAVNTLKQTASKVTLFYVKNPHPELLPVSTFDDSASRSFGAPSTPVRSAGSLHHDSYEAQQSFHVVAPQELPLGPRTIPLNRGMQGLGFNIVGGEDGEPIYISYVLPEYAQFEAKIEQLRRDMMSGGLVTYGAPRKELFIRSMFDYDPSREAGVPHRALSFYYGDILHVTNTADDDWWTARVVTENGEEGLEGVIPSKKRVEKKERQRRKQVNFNAGSQSLPRGMDGRRGSRSQLSFSRKFPFVKSTEKLNEFTDNERLFYGSS</sequence>
<evidence type="ECO:0000256" key="12">
    <source>
        <dbReference type="SAM" id="MobiDB-lite"/>
    </source>
</evidence>
<keyword evidence="9" id="KW-0965">Cell junction</keyword>
<dbReference type="InterPro" id="IPR036028">
    <property type="entry name" value="SH3-like_dom_sf"/>
</dbReference>
<dbReference type="AlphaFoldDB" id="A0A183DYN0"/>
<dbReference type="OrthoDB" id="78824at2759"/>
<dbReference type="GO" id="GO:0097120">
    <property type="term" value="P:receptor localization to synapse"/>
    <property type="evidence" value="ECO:0007669"/>
    <property type="project" value="TreeGrafter"/>
</dbReference>
<accession>A0A183DYN0</accession>
<dbReference type="Proteomes" id="UP000271098">
    <property type="component" value="Unassembled WGS sequence"/>
</dbReference>
<evidence type="ECO:0000256" key="5">
    <source>
        <dbReference type="ARBA" id="ARBA00007014"/>
    </source>
</evidence>
<dbReference type="Pfam" id="PF07653">
    <property type="entry name" value="SH3_2"/>
    <property type="match status" value="1"/>
</dbReference>
<dbReference type="GO" id="GO:0043113">
    <property type="term" value="P:receptor clustering"/>
    <property type="evidence" value="ECO:0007669"/>
    <property type="project" value="TreeGrafter"/>
</dbReference>
<dbReference type="EMBL" id="UYRT01080604">
    <property type="protein sequence ID" value="VDN23054.1"/>
    <property type="molecule type" value="Genomic_DNA"/>
</dbReference>
<comment type="subcellular location">
    <subcellularLocation>
        <location evidence="3">Cell junction</location>
    </subcellularLocation>
    <subcellularLocation>
        <location evidence="2">Cell membrane</location>
    </subcellularLocation>
    <subcellularLocation>
        <location evidence="4">Cytoplasm</location>
    </subcellularLocation>
    <subcellularLocation>
        <location evidence="1">Membrane</location>
        <topology evidence="1">Peripheral membrane protein</topology>
    </subcellularLocation>
</comment>
<dbReference type="PROSITE" id="PS50002">
    <property type="entry name" value="SH3"/>
    <property type="match status" value="1"/>
</dbReference>
<feature type="domain" description="SH3" evidence="13">
    <location>
        <begin position="376"/>
        <end position="446"/>
    </location>
</feature>
<proteinExistence type="inferred from homology"/>
<dbReference type="InterPro" id="IPR001452">
    <property type="entry name" value="SH3_domain"/>
</dbReference>
<dbReference type="GO" id="GO:0005737">
    <property type="term" value="C:cytoplasm"/>
    <property type="evidence" value="ECO:0007669"/>
    <property type="project" value="UniProtKB-SubCell"/>
</dbReference>
<dbReference type="SUPFAM" id="SSF50044">
    <property type="entry name" value="SH3-domain"/>
    <property type="match status" value="1"/>
</dbReference>
<comment type="similarity">
    <text evidence="5">Belongs to the MAGUK family.</text>
</comment>
<dbReference type="GO" id="GO:0043005">
    <property type="term" value="C:neuron projection"/>
    <property type="evidence" value="ECO:0007669"/>
    <property type="project" value="TreeGrafter"/>
</dbReference>
<keyword evidence="16" id="KW-1185">Reference proteome</keyword>
<keyword evidence="10" id="KW-0472">Membrane</keyword>
<evidence type="ECO:0000256" key="11">
    <source>
        <dbReference type="PROSITE-ProRule" id="PRU00192"/>
    </source>
</evidence>
<dbReference type="WBParaSite" id="GPUH_0001383601-mRNA-1">
    <property type="protein sequence ID" value="GPUH_0001383601-mRNA-1"/>
    <property type="gene ID" value="GPUH_0001383601"/>
</dbReference>
<keyword evidence="8" id="KW-0963">Cytoplasm</keyword>
<evidence type="ECO:0000256" key="3">
    <source>
        <dbReference type="ARBA" id="ARBA00004282"/>
    </source>
</evidence>
<evidence type="ECO:0000313" key="15">
    <source>
        <dbReference type="EMBL" id="VDN23054.1"/>
    </source>
</evidence>
<evidence type="ECO:0000256" key="6">
    <source>
        <dbReference type="ARBA" id="ARBA00022443"/>
    </source>
</evidence>
<dbReference type="GO" id="GO:0099072">
    <property type="term" value="P:regulation of postsynaptic membrane neurotransmitter receptor levels"/>
    <property type="evidence" value="ECO:0007669"/>
    <property type="project" value="TreeGrafter"/>
</dbReference>
<evidence type="ECO:0000259" key="14">
    <source>
        <dbReference type="PROSITE" id="PS50106"/>
    </source>
</evidence>
<dbReference type="CDD" id="cd11861">
    <property type="entry name" value="SH3_DLG-like"/>
    <property type="match status" value="1"/>
</dbReference>
<dbReference type="PANTHER" id="PTHR23119">
    <property type="entry name" value="DISCS LARGE"/>
    <property type="match status" value="1"/>
</dbReference>
<evidence type="ECO:0000256" key="4">
    <source>
        <dbReference type="ARBA" id="ARBA00004496"/>
    </source>
</evidence>
<evidence type="ECO:0000313" key="17">
    <source>
        <dbReference type="WBParaSite" id="GPUH_0001383601-mRNA-1"/>
    </source>
</evidence>
<dbReference type="PANTHER" id="PTHR23119:SF51">
    <property type="entry name" value="DISKS LARGE 1 TUMOR SUPPRESSOR PROTEIN"/>
    <property type="match status" value="1"/>
</dbReference>
<dbReference type="Gene3D" id="2.30.42.10">
    <property type="match status" value="3"/>
</dbReference>
<evidence type="ECO:0000256" key="2">
    <source>
        <dbReference type="ARBA" id="ARBA00004236"/>
    </source>
</evidence>
<dbReference type="Gene3D" id="2.30.30.40">
    <property type="entry name" value="SH3 Domains"/>
    <property type="match status" value="1"/>
</dbReference>
<evidence type="ECO:0000259" key="13">
    <source>
        <dbReference type="PROSITE" id="PS50002"/>
    </source>
</evidence>
<dbReference type="SUPFAM" id="SSF50156">
    <property type="entry name" value="PDZ domain-like"/>
    <property type="match status" value="3"/>
</dbReference>
<reference evidence="17" key="1">
    <citation type="submission" date="2016-06" db="UniProtKB">
        <authorList>
            <consortium name="WormBaseParasite"/>
        </authorList>
    </citation>
    <scope>IDENTIFICATION</scope>
</reference>
<dbReference type="Pfam" id="PF00595">
    <property type="entry name" value="PDZ"/>
    <property type="match status" value="2"/>
</dbReference>
<gene>
    <name evidence="15" type="ORF">GPUH_LOCUS13821</name>
</gene>
<evidence type="ECO:0000256" key="8">
    <source>
        <dbReference type="ARBA" id="ARBA00022490"/>
    </source>
</evidence>
<dbReference type="CDD" id="cd06724">
    <property type="entry name" value="PDZ2_Dlg1-2-4-like"/>
    <property type="match status" value="1"/>
</dbReference>
<reference evidence="15 16" key="2">
    <citation type="submission" date="2018-11" db="EMBL/GenBank/DDBJ databases">
        <authorList>
            <consortium name="Pathogen Informatics"/>
        </authorList>
    </citation>
    <scope>NUCLEOTIDE SEQUENCE [LARGE SCALE GENOMIC DNA]</scope>
</reference>
<dbReference type="GO" id="GO:0019901">
    <property type="term" value="F:protein kinase binding"/>
    <property type="evidence" value="ECO:0007669"/>
    <property type="project" value="TreeGrafter"/>
</dbReference>
<dbReference type="InterPro" id="IPR050614">
    <property type="entry name" value="Synaptic_Scaffolding_LAP-MAGUK"/>
</dbReference>
<feature type="domain" description="PDZ" evidence="14">
    <location>
        <begin position="19"/>
        <end position="106"/>
    </location>
</feature>
<keyword evidence="7" id="KW-1003">Cell membrane</keyword>
<keyword evidence="6 11" id="KW-0728">SH3 domain</keyword>
<dbReference type="FunFam" id="2.30.42.10:FF:000048">
    <property type="entry name" value="disks large homolog 1 isoform X1"/>
    <property type="match status" value="1"/>
</dbReference>
<evidence type="ECO:0000256" key="10">
    <source>
        <dbReference type="ARBA" id="ARBA00023136"/>
    </source>
</evidence>
<dbReference type="GO" id="GO:0031594">
    <property type="term" value="C:neuromuscular junction"/>
    <property type="evidence" value="ECO:0007669"/>
    <property type="project" value="TreeGrafter"/>
</dbReference>
<feature type="compositionally biased region" description="Basic residues" evidence="12">
    <location>
        <begin position="441"/>
        <end position="452"/>
    </location>
</feature>
<dbReference type="GO" id="GO:0070161">
    <property type="term" value="C:anchoring junction"/>
    <property type="evidence" value="ECO:0007669"/>
    <property type="project" value="UniProtKB-SubCell"/>
</dbReference>
<evidence type="ECO:0000256" key="7">
    <source>
        <dbReference type="ARBA" id="ARBA00022475"/>
    </source>
</evidence>
<organism evidence="17">
    <name type="scientific">Gongylonema pulchrum</name>
    <dbReference type="NCBI Taxonomy" id="637853"/>
    <lineage>
        <taxon>Eukaryota</taxon>
        <taxon>Metazoa</taxon>
        <taxon>Ecdysozoa</taxon>
        <taxon>Nematoda</taxon>
        <taxon>Chromadorea</taxon>
        <taxon>Rhabditida</taxon>
        <taxon>Spirurina</taxon>
        <taxon>Spiruromorpha</taxon>
        <taxon>Spiruroidea</taxon>
        <taxon>Gongylonematidae</taxon>
        <taxon>Gongylonema</taxon>
    </lineage>
</organism>
<dbReference type="GO" id="GO:0098609">
    <property type="term" value="P:cell-cell adhesion"/>
    <property type="evidence" value="ECO:0007669"/>
    <property type="project" value="TreeGrafter"/>
</dbReference>